<accession>A0A0T6DMJ5</accession>
<dbReference type="Proteomes" id="UP000051202">
    <property type="component" value="Unassembled WGS sequence"/>
</dbReference>
<dbReference type="NCBIfam" id="NF033516">
    <property type="entry name" value="transpos_IS3"/>
    <property type="match status" value="1"/>
</dbReference>
<dbReference type="GO" id="GO:0015074">
    <property type="term" value="P:DNA integration"/>
    <property type="evidence" value="ECO:0007669"/>
    <property type="project" value="InterPro"/>
</dbReference>
<dbReference type="InterPro" id="IPR001584">
    <property type="entry name" value="Integrase_cat-core"/>
</dbReference>
<reference evidence="2 3" key="1">
    <citation type="submission" date="2015-11" db="EMBL/GenBank/DDBJ databases">
        <title>Permanent draft genome of Psychrobacter piscatorii LQ58.</title>
        <authorList>
            <person name="Zhou M."/>
            <person name="Dong B."/>
            <person name="Liu Q."/>
        </authorList>
    </citation>
    <scope>NUCLEOTIDE SEQUENCE [LARGE SCALE GENOMIC DNA]</scope>
    <source>
        <strain evidence="2 3">LQ58</strain>
    </source>
</reference>
<dbReference type="Pfam" id="PF13333">
    <property type="entry name" value="rve_2"/>
    <property type="match status" value="1"/>
</dbReference>
<keyword evidence="3" id="KW-1185">Reference proteome</keyword>
<dbReference type="GO" id="GO:0003676">
    <property type="term" value="F:nucleic acid binding"/>
    <property type="evidence" value="ECO:0007669"/>
    <property type="project" value="InterPro"/>
</dbReference>
<evidence type="ECO:0000259" key="1">
    <source>
        <dbReference type="PROSITE" id="PS50994"/>
    </source>
</evidence>
<dbReference type="SUPFAM" id="SSF53098">
    <property type="entry name" value="Ribonuclease H-like"/>
    <property type="match status" value="1"/>
</dbReference>
<dbReference type="PANTHER" id="PTHR46889">
    <property type="entry name" value="TRANSPOSASE INSF FOR INSERTION SEQUENCE IS3B-RELATED"/>
    <property type="match status" value="1"/>
</dbReference>
<dbReference type="InterPro" id="IPR012337">
    <property type="entry name" value="RNaseH-like_sf"/>
</dbReference>
<dbReference type="Pfam" id="PF13276">
    <property type="entry name" value="HTH_21"/>
    <property type="match status" value="1"/>
</dbReference>
<comment type="caution">
    <text evidence="2">The sequence shown here is derived from an EMBL/GenBank/DDBJ whole genome shotgun (WGS) entry which is preliminary data.</text>
</comment>
<dbReference type="InterPro" id="IPR048020">
    <property type="entry name" value="Transpos_IS3"/>
</dbReference>
<dbReference type="Gene3D" id="3.30.420.10">
    <property type="entry name" value="Ribonuclease H-like superfamily/Ribonuclease H"/>
    <property type="match status" value="1"/>
</dbReference>
<dbReference type="PROSITE" id="PS50994">
    <property type="entry name" value="INTEGRASE"/>
    <property type="match status" value="1"/>
</dbReference>
<dbReference type="InterPro" id="IPR050900">
    <property type="entry name" value="Transposase_IS3/IS150/IS904"/>
</dbReference>
<dbReference type="AlphaFoldDB" id="A0A0T6DMJ5"/>
<dbReference type="InterPro" id="IPR036397">
    <property type="entry name" value="RNaseH_sf"/>
</dbReference>
<dbReference type="InterPro" id="IPR025948">
    <property type="entry name" value="HTH-like_dom"/>
</dbReference>
<dbReference type="Pfam" id="PF00665">
    <property type="entry name" value="rve"/>
    <property type="match status" value="1"/>
</dbReference>
<evidence type="ECO:0000313" key="3">
    <source>
        <dbReference type="Proteomes" id="UP000051202"/>
    </source>
</evidence>
<dbReference type="PANTHER" id="PTHR46889:SF4">
    <property type="entry name" value="TRANSPOSASE INSO FOR INSERTION SEQUENCE ELEMENT IS911B-RELATED"/>
    <property type="match status" value="1"/>
</dbReference>
<proteinExistence type="predicted"/>
<name>A0A0T6DMJ5_9GAMM</name>
<sequence length="300" mass="34947">MVDFIDDHKPQYGVEPICRVLPIAPSTYYRAKELEFSPKKRSQRSQHDDFYLNEIKRIWQDSKCRYGTRKVWKQLKAEGIHPARCTVERLMRQHGMQGVWRGKGKITTKSRDDQKRADDLVNRNFNAHRPNQLWVADFTYIKTLSGWVYTAFIIDVFARAIVGWKVSDRMNTDMVMAALNQAIADRNHPKDVIHHSDRGVQYLSIRYTDKMADSGVIASVGTTGDSYDNALAETVNGLYKTEVIEYLKQQWQGVNDVELATLEWVDWFNKTRIHSTISYVSPFEFERRYYDSLCESDKAA</sequence>
<gene>
    <name evidence="2" type="ORF">AS194_12885</name>
</gene>
<protein>
    <submittedName>
        <fullName evidence="2">Transposase</fullName>
    </submittedName>
</protein>
<organism evidence="2 3">
    <name type="scientific">Psychrobacter piscatorii</name>
    <dbReference type="NCBI Taxonomy" id="554343"/>
    <lineage>
        <taxon>Bacteria</taxon>
        <taxon>Pseudomonadati</taxon>
        <taxon>Pseudomonadota</taxon>
        <taxon>Gammaproteobacteria</taxon>
        <taxon>Moraxellales</taxon>
        <taxon>Moraxellaceae</taxon>
        <taxon>Psychrobacter</taxon>
    </lineage>
</organism>
<feature type="domain" description="Integrase catalytic" evidence="1">
    <location>
        <begin position="126"/>
        <end position="290"/>
    </location>
</feature>
<dbReference type="STRING" id="554343.AS194_12885"/>
<evidence type="ECO:0000313" key="2">
    <source>
        <dbReference type="EMBL" id="KRU21216.1"/>
    </source>
</evidence>
<dbReference type="EMBL" id="LNDJ01000138">
    <property type="protein sequence ID" value="KRU21216.1"/>
    <property type="molecule type" value="Genomic_DNA"/>
</dbReference>